<evidence type="ECO:0000313" key="2">
    <source>
        <dbReference type="Proteomes" id="UP000324222"/>
    </source>
</evidence>
<protein>
    <submittedName>
        <fullName evidence="1">Uncharacterized protein</fullName>
    </submittedName>
</protein>
<organism evidence="1 2">
    <name type="scientific">Portunus trituberculatus</name>
    <name type="common">Swimming crab</name>
    <name type="synonym">Neptunus trituberculatus</name>
    <dbReference type="NCBI Taxonomy" id="210409"/>
    <lineage>
        <taxon>Eukaryota</taxon>
        <taxon>Metazoa</taxon>
        <taxon>Ecdysozoa</taxon>
        <taxon>Arthropoda</taxon>
        <taxon>Crustacea</taxon>
        <taxon>Multicrustacea</taxon>
        <taxon>Malacostraca</taxon>
        <taxon>Eumalacostraca</taxon>
        <taxon>Eucarida</taxon>
        <taxon>Decapoda</taxon>
        <taxon>Pleocyemata</taxon>
        <taxon>Brachyura</taxon>
        <taxon>Eubrachyura</taxon>
        <taxon>Portunoidea</taxon>
        <taxon>Portunidae</taxon>
        <taxon>Portuninae</taxon>
        <taxon>Portunus</taxon>
    </lineage>
</organism>
<comment type="caution">
    <text evidence="1">The sequence shown here is derived from an EMBL/GenBank/DDBJ whole genome shotgun (WGS) entry which is preliminary data.</text>
</comment>
<keyword evidence="2" id="KW-1185">Reference proteome</keyword>
<accession>A0A5B7EJG0</accession>
<dbReference type="EMBL" id="VSRR010002858">
    <property type="protein sequence ID" value="MPC33555.1"/>
    <property type="molecule type" value="Genomic_DNA"/>
</dbReference>
<gene>
    <name evidence="1" type="ORF">E2C01_026910</name>
</gene>
<reference evidence="1 2" key="1">
    <citation type="submission" date="2019-05" db="EMBL/GenBank/DDBJ databases">
        <title>Another draft genome of Portunus trituberculatus and its Hox gene families provides insights of decapod evolution.</title>
        <authorList>
            <person name="Jeong J.-H."/>
            <person name="Song I."/>
            <person name="Kim S."/>
            <person name="Choi T."/>
            <person name="Kim D."/>
            <person name="Ryu S."/>
            <person name="Kim W."/>
        </authorList>
    </citation>
    <scope>NUCLEOTIDE SEQUENCE [LARGE SCALE GENOMIC DNA]</scope>
    <source>
        <tissue evidence="1">Muscle</tissue>
    </source>
</reference>
<name>A0A5B7EJG0_PORTR</name>
<dbReference type="AlphaFoldDB" id="A0A5B7EJG0"/>
<dbReference type="Proteomes" id="UP000324222">
    <property type="component" value="Unassembled WGS sequence"/>
</dbReference>
<evidence type="ECO:0000313" key="1">
    <source>
        <dbReference type="EMBL" id="MPC33555.1"/>
    </source>
</evidence>
<sequence>MLYTWRDAEAANPLMNYNLNPLSPNDTSNQPWGEKRRLISEWKVNVKAKSSQRHQSTNLF</sequence>
<proteinExistence type="predicted"/>